<protein>
    <recommendedName>
        <fullName evidence="4">TPR repeat protein</fullName>
    </recommendedName>
</protein>
<feature type="compositionally biased region" description="Polar residues" evidence="1">
    <location>
        <begin position="17"/>
        <end position="26"/>
    </location>
</feature>
<evidence type="ECO:0000313" key="3">
    <source>
        <dbReference type="Proteomes" id="UP000247973"/>
    </source>
</evidence>
<name>A0A2V3PPB9_9BACT</name>
<dbReference type="SUPFAM" id="SSF81901">
    <property type="entry name" value="HCP-like"/>
    <property type="match status" value="4"/>
</dbReference>
<feature type="region of interest" description="Disordered" evidence="1">
    <location>
        <begin position="1"/>
        <end position="26"/>
    </location>
</feature>
<comment type="caution">
    <text evidence="2">The sequence shown here is derived from an EMBL/GenBank/DDBJ whole genome shotgun (WGS) entry which is preliminary data.</text>
</comment>
<accession>A0A2V3PPB9</accession>
<dbReference type="Pfam" id="PF08238">
    <property type="entry name" value="Sel1"/>
    <property type="match status" value="15"/>
</dbReference>
<dbReference type="PANTHER" id="PTHR11102">
    <property type="entry name" value="SEL-1-LIKE PROTEIN"/>
    <property type="match status" value="1"/>
</dbReference>
<dbReference type="GO" id="GO:0036503">
    <property type="term" value="P:ERAD pathway"/>
    <property type="evidence" value="ECO:0007669"/>
    <property type="project" value="TreeGrafter"/>
</dbReference>
<dbReference type="EMBL" id="QICL01000053">
    <property type="protein sequence ID" value="PXV57167.1"/>
    <property type="molecule type" value="Genomic_DNA"/>
</dbReference>
<dbReference type="InterPro" id="IPR006597">
    <property type="entry name" value="Sel1-like"/>
</dbReference>
<sequence>MFGFFKRKNKNNETSKEQSSGSQIPVSTNLENQYSSLLKKHIEDLSTLSSIAQQYINKDDYNDKPEWLDALAICDVALLENKVDDTIKELYRQIYTRNWNKYVSMEYNDTDYRFWFNLNKDINDRFINIGHTRGYCEQSDLYGSARRGYRDLTKKIEYLKEGVKAEDPASLGDYGYGLYLGLPEYGDENKKEGRRLVERSIELGYESAQILLLYIDFYDKDLDDSVLLQRINEHIDKTEPNHRKPYHLLADYYLRKENNLDKAVEAMKKGIAVGGHYCEYLLGMNFLNGRLENADKNEGIQLLENAYNYHVVYAANFLGQYYNFGNDENTSIEKSIEWHEKAALYCYGESSFELACIYLYNEKLKDIPKGLAYLEQAIEDGTPRALSEKAYLILETDILPKEIEGAKLLLEKAMEMGNEYAPYRLGLGYQNAEFVAEPDYKKALELFELGAERGHLYSIELSGNYYRVGVGGEDEVAAEKAVKYLTQAIELGSNYGRVELAFCYETGFGVDQDYQKAFDLYQQAAENNYPYANTKLAVYYEDGVLGEENTAEAFKHYQIAAEAGLPDALYHLGRYYKYAVGIPENPEEALKLFNQAAEAGSAPGLTELALSYEQEYGGLEFDAAKIIEYMTKAAEMGYTYAQYKLASYYYYGLIETDLDKAIEWYTKAYEQGYPYAALMLGEYYLYNMGGGETQYEKAFEYFKFAEEQNVISEGLGVCYEYGLGVEENETEAFKYYSLSANENYTAAKYRLGLCYKYGRGTTENLTDAYRWLSDAGQNGNYNAQYETAMMLLNGEGVSMDQNQAIQMLTKIAEDDHDSAQFELGNCYLTGKGVAEDEVQAMYWYQKAADNGNEQAQKLTGKRERRKR</sequence>
<evidence type="ECO:0000313" key="2">
    <source>
        <dbReference type="EMBL" id="PXV57167.1"/>
    </source>
</evidence>
<proteinExistence type="predicted"/>
<reference evidence="2 3" key="1">
    <citation type="submission" date="2018-03" db="EMBL/GenBank/DDBJ databases">
        <title>Genomic Encyclopedia of Archaeal and Bacterial Type Strains, Phase II (KMG-II): from individual species to whole genera.</title>
        <authorList>
            <person name="Goeker M."/>
        </authorList>
    </citation>
    <scope>NUCLEOTIDE SEQUENCE [LARGE SCALE GENOMIC DNA]</scope>
    <source>
        <strain evidence="2 3">DSM 100214</strain>
    </source>
</reference>
<dbReference type="InterPro" id="IPR011990">
    <property type="entry name" value="TPR-like_helical_dom_sf"/>
</dbReference>
<dbReference type="AlphaFoldDB" id="A0A2V3PPB9"/>
<dbReference type="RefSeq" id="WP_110312729.1">
    <property type="nucleotide sequence ID" value="NZ_QICL01000053.1"/>
</dbReference>
<evidence type="ECO:0008006" key="4">
    <source>
        <dbReference type="Google" id="ProtNLM"/>
    </source>
</evidence>
<dbReference type="Proteomes" id="UP000247973">
    <property type="component" value="Unassembled WGS sequence"/>
</dbReference>
<dbReference type="SMART" id="SM00671">
    <property type="entry name" value="SEL1"/>
    <property type="match status" value="14"/>
</dbReference>
<evidence type="ECO:0000256" key="1">
    <source>
        <dbReference type="SAM" id="MobiDB-lite"/>
    </source>
</evidence>
<keyword evidence="3" id="KW-1185">Reference proteome</keyword>
<organism evidence="2 3">
    <name type="scientific">Dysgonomonas alginatilytica</name>
    <dbReference type="NCBI Taxonomy" id="1605892"/>
    <lineage>
        <taxon>Bacteria</taxon>
        <taxon>Pseudomonadati</taxon>
        <taxon>Bacteroidota</taxon>
        <taxon>Bacteroidia</taxon>
        <taxon>Bacteroidales</taxon>
        <taxon>Dysgonomonadaceae</taxon>
        <taxon>Dysgonomonas</taxon>
    </lineage>
</organism>
<gene>
    <name evidence="2" type="ORF">CLV62_1533</name>
</gene>
<dbReference type="OrthoDB" id="9813021at2"/>
<dbReference type="PANTHER" id="PTHR11102:SF160">
    <property type="entry name" value="ERAD-ASSOCIATED E3 UBIQUITIN-PROTEIN LIGASE COMPONENT HRD3"/>
    <property type="match status" value="1"/>
</dbReference>
<dbReference type="Gene3D" id="1.25.40.10">
    <property type="entry name" value="Tetratricopeptide repeat domain"/>
    <property type="match status" value="5"/>
</dbReference>
<dbReference type="InterPro" id="IPR050767">
    <property type="entry name" value="Sel1_AlgK"/>
</dbReference>